<comment type="caution">
    <text evidence="1">The sequence shown here is derived from an EMBL/GenBank/DDBJ whole genome shotgun (WGS) entry which is preliminary data.</text>
</comment>
<protein>
    <submittedName>
        <fullName evidence="1">Membrane protein</fullName>
    </submittedName>
</protein>
<keyword evidence="2" id="KW-1185">Reference proteome</keyword>
<dbReference type="PANTHER" id="PTHR38442:SF1">
    <property type="entry name" value="INNER MEMBRANE PROTEIN"/>
    <property type="match status" value="1"/>
</dbReference>
<organism evidence="1 2">
    <name type="scientific">Tianweitania populi</name>
    <dbReference type="NCBI Taxonomy" id="1607949"/>
    <lineage>
        <taxon>Bacteria</taxon>
        <taxon>Pseudomonadati</taxon>
        <taxon>Pseudomonadota</taxon>
        <taxon>Alphaproteobacteria</taxon>
        <taxon>Hyphomicrobiales</taxon>
        <taxon>Phyllobacteriaceae</taxon>
        <taxon>Tianweitania</taxon>
    </lineage>
</organism>
<dbReference type="EMBL" id="BMZQ01000001">
    <property type="protein sequence ID" value="GHD10274.1"/>
    <property type="molecule type" value="Genomic_DNA"/>
</dbReference>
<name>A0A8J3GK51_9HYPH</name>
<proteinExistence type="predicted"/>
<dbReference type="InterPro" id="IPR007383">
    <property type="entry name" value="DUF445"/>
</dbReference>
<evidence type="ECO:0000313" key="1">
    <source>
        <dbReference type="EMBL" id="GHD10274.1"/>
    </source>
</evidence>
<dbReference type="GO" id="GO:0005886">
    <property type="term" value="C:plasma membrane"/>
    <property type="evidence" value="ECO:0007669"/>
    <property type="project" value="TreeGrafter"/>
</dbReference>
<dbReference type="AlphaFoldDB" id="A0A8J3GK51"/>
<accession>A0A8J3GK51</accession>
<dbReference type="Proteomes" id="UP000630142">
    <property type="component" value="Unassembled WGS sequence"/>
</dbReference>
<sequence length="407" mass="45220">MRRVKTVATAALALCVLVFVLCRIYADVSPVLGFIGAFAEAAAIGGLADWYAVVALFRHPLGLPIPHTAIIPSNQTRIADNLGRFIETNFLAPGPVRKKLQEVDFAALVADWLSDSKRSEGLSEFVARLMPKMLAAVENTGLRGFLLKRVTDQLEKIDVAPLAADLLSTFTEQRRHQRLFDELIGMLGGFLTDDDAQDALRDRIRKELPTLANFFRADAYLLKKIVHSGASLIDDIKADDDHPMRHEFDRFVAGFIDNLRNSPDYRERAEELKRNLLARPELATLADGLWKEVRGFIDRDVGATESMLRTHLTGIFVEVGRSLADDANIRRDMNEGFVVALASFVESQKSGVSTFISEQVRSWDLGQLTQVIELNIGRDLQYIRFNGMAIGGLAGIALHTIDVLFLS</sequence>
<dbReference type="Pfam" id="PF04286">
    <property type="entry name" value="DUF445"/>
    <property type="match status" value="1"/>
</dbReference>
<gene>
    <name evidence="1" type="ORF">GCM10016234_11970</name>
</gene>
<reference evidence="1" key="1">
    <citation type="journal article" date="2014" name="Int. J. Syst. Evol. Microbiol.">
        <title>Complete genome sequence of Corynebacterium casei LMG S-19264T (=DSM 44701T), isolated from a smear-ripened cheese.</title>
        <authorList>
            <consortium name="US DOE Joint Genome Institute (JGI-PGF)"/>
            <person name="Walter F."/>
            <person name="Albersmeier A."/>
            <person name="Kalinowski J."/>
            <person name="Ruckert C."/>
        </authorList>
    </citation>
    <scope>NUCLEOTIDE SEQUENCE</scope>
    <source>
        <strain evidence="1">KCTC 42249</strain>
    </source>
</reference>
<reference evidence="1" key="2">
    <citation type="submission" date="2020-09" db="EMBL/GenBank/DDBJ databases">
        <authorList>
            <person name="Sun Q."/>
            <person name="Kim S."/>
        </authorList>
    </citation>
    <scope>NUCLEOTIDE SEQUENCE</scope>
    <source>
        <strain evidence="1">KCTC 42249</strain>
    </source>
</reference>
<evidence type="ECO:0000313" key="2">
    <source>
        <dbReference type="Proteomes" id="UP000630142"/>
    </source>
</evidence>
<dbReference type="PANTHER" id="PTHR38442">
    <property type="entry name" value="INNER MEMBRANE PROTEIN-RELATED"/>
    <property type="match status" value="1"/>
</dbReference>